<accession>A0A146LUX0</accession>
<gene>
    <name evidence="1" type="ORF">g.44838</name>
</gene>
<feature type="non-terminal residue" evidence="1">
    <location>
        <position position="111"/>
    </location>
</feature>
<proteinExistence type="predicted"/>
<evidence type="ECO:0000313" key="1">
    <source>
        <dbReference type="EMBL" id="JAQ10486.1"/>
    </source>
</evidence>
<reference evidence="1" key="1">
    <citation type="journal article" date="2016" name="Gigascience">
        <title>De novo construction of an expanded transcriptome assembly for the western tarnished plant bug, Lygus hesperus.</title>
        <authorList>
            <person name="Tassone E.E."/>
            <person name="Geib S.M."/>
            <person name="Hall B."/>
            <person name="Fabrick J.A."/>
            <person name="Brent C.S."/>
            <person name="Hull J.J."/>
        </authorList>
    </citation>
    <scope>NUCLEOTIDE SEQUENCE</scope>
</reference>
<dbReference type="EMBL" id="GDHC01008143">
    <property type="protein sequence ID" value="JAQ10486.1"/>
    <property type="molecule type" value="Transcribed_RNA"/>
</dbReference>
<dbReference type="AlphaFoldDB" id="A0A146LUX0"/>
<protein>
    <submittedName>
        <fullName evidence="1">Uncharacterized protein</fullName>
    </submittedName>
</protein>
<name>A0A146LUX0_LYGHE</name>
<organism evidence="1">
    <name type="scientific">Lygus hesperus</name>
    <name type="common">Western plant bug</name>
    <dbReference type="NCBI Taxonomy" id="30085"/>
    <lineage>
        <taxon>Eukaryota</taxon>
        <taxon>Metazoa</taxon>
        <taxon>Ecdysozoa</taxon>
        <taxon>Arthropoda</taxon>
        <taxon>Hexapoda</taxon>
        <taxon>Insecta</taxon>
        <taxon>Pterygota</taxon>
        <taxon>Neoptera</taxon>
        <taxon>Paraneoptera</taxon>
        <taxon>Hemiptera</taxon>
        <taxon>Heteroptera</taxon>
        <taxon>Panheteroptera</taxon>
        <taxon>Cimicomorpha</taxon>
        <taxon>Miridae</taxon>
        <taxon>Mirini</taxon>
        <taxon>Lygus</taxon>
    </lineage>
</organism>
<sequence>MKSIVVWDIMRHPDCGGQEHLFSAWHWTPSHGVTVCEGPTNWLQVWICTEVTIDQPINPSQPFKVNSQDRVSSIYRCNYPTGGDGGNCDLDSNPWSTNDRCDWPTITAQRS</sequence>